<protein>
    <submittedName>
        <fullName evidence="2">Small molecule metabolism</fullName>
    </submittedName>
</protein>
<dbReference type="InterPro" id="IPR016181">
    <property type="entry name" value="Acyl_CoA_acyltransferase"/>
</dbReference>
<evidence type="ECO:0000313" key="2">
    <source>
        <dbReference type="EMBL" id="CAA9519661.1"/>
    </source>
</evidence>
<proteinExistence type="predicted"/>
<feature type="domain" description="N-acetyltransferase" evidence="1">
    <location>
        <begin position="108"/>
        <end position="193"/>
    </location>
</feature>
<dbReference type="PANTHER" id="PTHR42791">
    <property type="entry name" value="GNAT FAMILY ACETYLTRANSFERASE"/>
    <property type="match status" value="1"/>
</dbReference>
<name>A0A6J4TDB7_9SPHN</name>
<dbReference type="CDD" id="cd04301">
    <property type="entry name" value="NAT_SF"/>
    <property type="match status" value="1"/>
</dbReference>
<dbReference type="SUPFAM" id="SSF55729">
    <property type="entry name" value="Acyl-CoA N-acyltransferases (Nat)"/>
    <property type="match status" value="1"/>
</dbReference>
<organism evidence="2">
    <name type="scientific">uncultured Sphingomonas sp</name>
    <dbReference type="NCBI Taxonomy" id="158754"/>
    <lineage>
        <taxon>Bacteria</taxon>
        <taxon>Pseudomonadati</taxon>
        <taxon>Pseudomonadota</taxon>
        <taxon>Alphaproteobacteria</taxon>
        <taxon>Sphingomonadales</taxon>
        <taxon>Sphingomonadaceae</taxon>
        <taxon>Sphingomonas</taxon>
        <taxon>environmental samples</taxon>
    </lineage>
</organism>
<dbReference type="EMBL" id="CADCWA010000108">
    <property type="protein sequence ID" value="CAA9519661.1"/>
    <property type="molecule type" value="Genomic_DNA"/>
</dbReference>
<dbReference type="Pfam" id="PF00583">
    <property type="entry name" value="Acetyltransf_1"/>
    <property type="match status" value="1"/>
</dbReference>
<evidence type="ECO:0000259" key="1">
    <source>
        <dbReference type="PROSITE" id="PS51186"/>
    </source>
</evidence>
<dbReference type="AlphaFoldDB" id="A0A6J4TDB7"/>
<accession>A0A6J4TDB7</accession>
<dbReference type="InterPro" id="IPR052523">
    <property type="entry name" value="Trichothecene_AcTrans"/>
</dbReference>
<dbReference type="InterPro" id="IPR000182">
    <property type="entry name" value="GNAT_dom"/>
</dbReference>
<dbReference type="PROSITE" id="PS51186">
    <property type="entry name" value="GNAT"/>
    <property type="match status" value="1"/>
</dbReference>
<dbReference type="PANTHER" id="PTHR42791:SF1">
    <property type="entry name" value="N-ACETYLTRANSFERASE DOMAIN-CONTAINING PROTEIN"/>
    <property type="match status" value="1"/>
</dbReference>
<dbReference type="Gene3D" id="3.40.630.30">
    <property type="match status" value="1"/>
</dbReference>
<gene>
    <name evidence="2" type="ORF">AVDCRST_MAG31-1496</name>
</gene>
<dbReference type="RefSeq" id="WP_294169504.1">
    <property type="nucleotide sequence ID" value="NZ_CADCWA010000108.1"/>
</dbReference>
<sequence length="193" mass="20735">MASAVRETSPAEAEQAVAAIVLAFSTDPAARWTYADPAQYLAHFPAVVRAFGGRAFAHGTACHVDGFAGAALWLPPGVGPDEETLLAVMRRSVPAERQTEVSAVFEQMGGYHPGEPHWYLPLIGVDPAHQREGHGSALLRHALARCDRDHAPAYLESSNPANIPLYQRHGFDVLGAIQEGSSPRIVPMLRAAR</sequence>
<dbReference type="GO" id="GO:0016747">
    <property type="term" value="F:acyltransferase activity, transferring groups other than amino-acyl groups"/>
    <property type="evidence" value="ECO:0007669"/>
    <property type="project" value="InterPro"/>
</dbReference>
<reference evidence="2" key="1">
    <citation type="submission" date="2020-02" db="EMBL/GenBank/DDBJ databases">
        <authorList>
            <person name="Meier V. D."/>
        </authorList>
    </citation>
    <scope>NUCLEOTIDE SEQUENCE</scope>
    <source>
        <strain evidence="2">AVDCRST_MAG31</strain>
    </source>
</reference>